<evidence type="ECO:0000256" key="2">
    <source>
        <dbReference type="SAM" id="SignalP"/>
    </source>
</evidence>
<gene>
    <name evidence="3" type="ORF">SOCE26_002660</name>
</gene>
<dbReference type="NCBIfam" id="TIGR02608">
    <property type="entry name" value="delta_60_rpt"/>
    <property type="match status" value="6"/>
</dbReference>
<dbReference type="InterPro" id="IPR013431">
    <property type="entry name" value="Delta_60_rpt"/>
</dbReference>
<evidence type="ECO:0000313" key="3">
    <source>
        <dbReference type="EMBL" id="AUX38885.1"/>
    </source>
</evidence>
<keyword evidence="2" id="KW-0732">Signal</keyword>
<dbReference type="OrthoDB" id="5380868at2"/>
<evidence type="ECO:0008006" key="5">
    <source>
        <dbReference type="Google" id="ProtNLM"/>
    </source>
</evidence>
<accession>A0A2L0EHX2</accession>
<proteinExistence type="predicted"/>
<protein>
    <recommendedName>
        <fullName evidence="5">Delta-60 repeat domain-containing protein</fullName>
    </recommendedName>
</protein>
<evidence type="ECO:0000256" key="1">
    <source>
        <dbReference type="SAM" id="MobiDB-lite"/>
    </source>
</evidence>
<evidence type="ECO:0000313" key="4">
    <source>
        <dbReference type="Proteomes" id="UP000238348"/>
    </source>
</evidence>
<dbReference type="AlphaFoldDB" id="A0A2L0EHX2"/>
<reference evidence="3 4" key="1">
    <citation type="submission" date="2015-09" db="EMBL/GenBank/DDBJ databases">
        <title>Sorangium comparison.</title>
        <authorList>
            <person name="Zaburannyi N."/>
            <person name="Bunk B."/>
            <person name="Overmann J."/>
            <person name="Mueller R."/>
        </authorList>
    </citation>
    <scope>NUCLEOTIDE SEQUENCE [LARGE SCALE GENOMIC DNA]</scope>
    <source>
        <strain evidence="3 4">So ce26</strain>
    </source>
</reference>
<dbReference type="Pfam" id="PF17164">
    <property type="entry name" value="DUF5122"/>
    <property type="match status" value="6"/>
</dbReference>
<feature type="region of interest" description="Disordered" evidence="1">
    <location>
        <begin position="21"/>
        <end position="51"/>
    </location>
</feature>
<feature type="chain" id="PRO_5014707588" description="Delta-60 repeat domain-containing protein" evidence="2">
    <location>
        <begin position="19"/>
        <end position="456"/>
    </location>
</feature>
<organism evidence="3 4">
    <name type="scientific">Sorangium cellulosum</name>
    <name type="common">Polyangium cellulosum</name>
    <dbReference type="NCBI Taxonomy" id="56"/>
    <lineage>
        <taxon>Bacteria</taxon>
        <taxon>Pseudomonadati</taxon>
        <taxon>Myxococcota</taxon>
        <taxon>Polyangia</taxon>
        <taxon>Polyangiales</taxon>
        <taxon>Polyangiaceae</taxon>
        <taxon>Sorangium</taxon>
    </lineage>
</organism>
<dbReference type="EMBL" id="CP012673">
    <property type="protein sequence ID" value="AUX38885.1"/>
    <property type="molecule type" value="Genomic_DNA"/>
</dbReference>
<name>A0A2L0EHX2_SORCE</name>
<dbReference type="SUPFAM" id="SSF63829">
    <property type="entry name" value="Calcium-dependent phosphotriesterase"/>
    <property type="match status" value="1"/>
</dbReference>
<feature type="signal peptide" evidence="2">
    <location>
        <begin position="1"/>
        <end position="18"/>
    </location>
</feature>
<sequence length="456" mass="46146">MRTFYALLLLLVPSHLLAEEPTESAPPAGADPARGGGSCGCAGDEPGPLAGELDPSFGEAGTGIARVRFGADDDGGFFDLDIVGDRIIAAGWGAGGLGAIRFRLSRLTGSGAPDATFGDNGMVATSWFNSTAALAYLAAVGHQRDGGVVAIGWHDRFRDASADVALARYVEDGSLDAGFGDGGRSLLDLGGDEEIRGGLVAPDDSIVAVGQRDGRLLIARATADGALDTSFASPRGYRTVSLGTSSVAEAVALDRFGRLVVAGSVERGGQRDMLVIRLRRDGALDRSFGRGGAIVAGDPGLDERAVALALSPDGGLVVAGDAGPEGARDFQVRRFHPDGAPDLEFGDEGVAAWPTTGGDDVAADMALLPGGAVLVAGNGGERGEGGTTTPLLARYTCDGALDPAFGEGGVLPVDLGEFGQLHTVEVVSGDQVLLGGGDVGMSPGPGTYGVVARMWM</sequence>
<dbReference type="RefSeq" id="WP_159396551.1">
    <property type="nucleotide sequence ID" value="NZ_CP012673.1"/>
</dbReference>
<dbReference type="Gene3D" id="2.80.10.50">
    <property type="match status" value="2"/>
</dbReference>
<dbReference type="Proteomes" id="UP000238348">
    <property type="component" value="Chromosome"/>
</dbReference>